<gene>
    <name evidence="1" type="ORF">METZ01_LOCUS218973</name>
</gene>
<organism evidence="1">
    <name type="scientific">marine metagenome</name>
    <dbReference type="NCBI Taxonomy" id="408172"/>
    <lineage>
        <taxon>unclassified sequences</taxon>
        <taxon>metagenomes</taxon>
        <taxon>ecological metagenomes</taxon>
    </lineage>
</organism>
<protein>
    <submittedName>
        <fullName evidence="1">Uncharacterized protein</fullName>
    </submittedName>
</protein>
<evidence type="ECO:0000313" key="1">
    <source>
        <dbReference type="EMBL" id="SVB66119.1"/>
    </source>
</evidence>
<dbReference type="AlphaFoldDB" id="A0A382FTY1"/>
<reference evidence="1" key="1">
    <citation type="submission" date="2018-05" db="EMBL/GenBank/DDBJ databases">
        <authorList>
            <person name="Lanie J.A."/>
            <person name="Ng W.-L."/>
            <person name="Kazmierczak K.M."/>
            <person name="Andrzejewski T.M."/>
            <person name="Davidsen T.M."/>
            <person name="Wayne K.J."/>
            <person name="Tettelin H."/>
            <person name="Glass J.I."/>
            <person name="Rusch D."/>
            <person name="Podicherti R."/>
            <person name="Tsui H.-C.T."/>
            <person name="Winkler M.E."/>
        </authorList>
    </citation>
    <scope>NUCLEOTIDE SEQUENCE</scope>
</reference>
<dbReference type="EMBL" id="UINC01051680">
    <property type="protein sequence ID" value="SVB66119.1"/>
    <property type="molecule type" value="Genomic_DNA"/>
</dbReference>
<name>A0A382FTY1_9ZZZZ</name>
<sequence>MNRSHPEFSKEFVRGFSVTNRLLILSGDQAKFRQDGFASDLLII</sequence>
<accession>A0A382FTY1</accession>
<proteinExistence type="predicted"/>